<name>A0A9N9EFD1_9GLOM</name>
<evidence type="ECO:0000256" key="1">
    <source>
        <dbReference type="SAM" id="MobiDB-lite"/>
    </source>
</evidence>
<dbReference type="Proteomes" id="UP000789759">
    <property type="component" value="Unassembled WGS sequence"/>
</dbReference>
<dbReference type="EMBL" id="CAJVQA010008432">
    <property type="protein sequence ID" value="CAG8671636.1"/>
    <property type="molecule type" value="Genomic_DNA"/>
</dbReference>
<keyword evidence="3" id="KW-1185">Reference proteome</keyword>
<accession>A0A9N9EFD1</accession>
<sequence>MSLNNYLEHSQNSTPTLIKLSSDSNNDEQTFKRDKKQIYCKLCKTNYGLKTEISTIKCHFEANYKAEYAHTLLQLSQTIDYYGVHDESKVKKLNGLFQNNLQPE</sequence>
<organism evidence="2 3">
    <name type="scientific">Cetraspora pellucida</name>
    <dbReference type="NCBI Taxonomy" id="1433469"/>
    <lineage>
        <taxon>Eukaryota</taxon>
        <taxon>Fungi</taxon>
        <taxon>Fungi incertae sedis</taxon>
        <taxon>Mucoromycota</taxon>
        <taxon>Glomeromycotina</taxon>
        <taxon>Glomeromycetes</taxon>
        <taxon>Diversisporales</taxon>
        <taxon>Gigasporaceae</taxon>
        <taxon>Cetraspora</taxon>
    </lineage>
</organism>
<evidence type="ECO:0000313" key="3">
    <source>
        <dbReference type="Proteomes" id="UP000789759"/>
    </source>
</evidence>
<evidence type="ECO:0000313" key="2">
    <source>
        <dbReference type="EMBL" id="CAG8671636.1"/>
    </source>
</evidence>
<gene>
    <name evidence="2" type="ORF">CPELLU_LOCUS10307</name>
</gene>
<dbReference type="AlphaFoldDB" id="A0A9N9EFD1"/>
<feature type="region of interest" description="Disordered" evidence="1">
    <location>
        <begin position="1"/>
        <end position="30"/>
    </location>
</feature>
<comment type="caution">
    <text evidence="2">The sequence shown here is derived from an EMBL/GenBank/DDBJ whole genome shotgun (WGS) entry which is preliminary data.</text>
</comment>
<protein>
    <submittedName>
        <fullName evidence="2">6157_t:CDS:1</fullName>
    </submittedName>
</protein>
<proteinExistence type="predicted"/>
<reference evidence="2" key="1">
    <citation type="submission" date="2021-06" db="EMBL/GenBank/DDBJ databases">
        <authorList>
            <person name="Kallberg Y."/>
            <person name="Tangrot J."/>
            <person name="Rosling A."/>
        </authorList>
    </citation>
    <scope>NUCLEOTIDE SEQUENCE</scope>
    <source>
        <strain evidence="2">FL966</strain>
    </source>
</reference>
<feature type="compositionally biased region" description="Polar residues" evidence="1">
    <location>
        <begin position="1"/>
        <end position="28"/>
    </location>
</feature>